<proteinExistence type="predicted"/>
<dbReference type="Proteomes" id="UP000007431">
    <property type="component" value="Unassembled WGS sequence"/>
</dbReference>
<dbReference type="HOGENOM" id="CLU_685419_0_0_1"/>
<feature type="compositionally biased region" description="Low complexity" evidence="1">
    <location>
        <begin position="64"/>
        <end position="74"/>
    </location>
</feature>
<dbReference type="OrthoDB" id="10368440at2759"/>
<name>D8Q2X0_SCHCM</name>
<gene>
    <name evidence="2" type="ORF">SCHCODRAFT_107628</name>
</gene>
<dbReference type="VEuPathDB" id="FungiDB:SCHCODRAFT_02534685"/>
<organism evidence="3">
    <name type="scientific">Schizophyllum commune (strain H4-8 / FGSC 9210)</name>
    <name type="common">Split gill fungus</name>
    <dbReference type="NCBI Taxonomy" id="578458"/>
    <lineage>
        <taxon>Eukaryota</taxon>
        <taxon>Fungi</taxon>
        <taxon>Dikarya</taxon>
        <taxon>Basidiomycota</taxon>
        <taxon>Agaricomycotina</taxon>
        <taxon>Agaricomycetes</taxon>
        <taxon>Agaricomycetidae</taxon>
        <taxon>Agaricales</taxon>
        <taxon>Schizophyllaceae</taxon>
        <taxon>Schizophyllum</taxon>
    </lineage>
</organism>
<feature type="compositionally biased region" description="Basic and acidic residues" evidence="1">
    <location>
        <begin position="168"/>
        <end position="178"/>
    </location>
</feature>
<accession>D8Q2X0</accession>
<feature type="non-terminal residue" evidence="2">
    <location>
        <position position="402"/>
    </location>
</feature>
<evidence type="ECO:0000313" key="3">
    <source>
        <dbReference type="Proteomes" id="UP000007431"/>
    </source>
</evidence>
<dbReference type="KEGG" id="scm:SCHCO_02534685"/>
<dbReference type="GeneID" id="9592778"/>
<reference evidence="2 3" key="1">
    <citation type="journal article" date="2010" name="Nat. Biotechnol.">
        <title>Genome sequence of the model mushroom Schizophyllum commune.</title>
        <authorList>
            <person name="Ohm R.A."/>
            <person name="de Jong J.F."/>
            <person name="Lugones L.G."/>
            <person name="Aerts A."/>
            <person name="Kothe E."/>
            <person name="Stajich J.E."/>
            <person name="de Vries R.P."/>
            <person name="Record E."/>
            <person name="Levasseur A."/>
            <person name="Baker S.E."/>
            <person name="Bartholomew K.A."/>
            <person name="Coutinho P.M."/>
            <person name="Erdmann S."/>
            <person name="Fowler T.J."/>
            <person name="Gathman A.C."/>
            <person name="Lombard V."/>
            <person name="Henrissat B."/>
            <person name="Knabe N."/>
            <person name="Kuees U."/>
            <person name="Lilly W.W."/>
            <person name="Lindquist E."/>
            <person name="Lucas S."/>
            <person name="Magnuson J.K."/>
            <person name="Piumi F."/>
            <person name="Raudaskoski M."/>
            <person name="Salamov A."/>
            <person name="Schmutz J."/>
            <person name="Schwarze F.W.M.R."/>
            <person name="vanKuyk P.A."/>
            <person name="Horton J.S."/>
            <person name="Grigoriev I.V."/>
            <person name="Woesten H.A.B."/>
        </authorList>
    </citation>
    <scope>NUCLEOTIDE SEQUENCE [LARGE SCALE GENOMIC DNA]</scope>
    <source>
        <strain evidence="3">H4-8 / FGSC 9210</strain>
    </source>
</reference>
<dbReference type="InParanoid" id="D8Q2X0"/>
<keyword evidence="3" id="KW-1185">Reference proteome</keyword>
<protein>
    <submittedName>
        <fullName evidence="2">Uncharacterized protein</fullName>
    </submittedName>
</protein>
<evidence type="ECO:0000256" key="1">
    <source>
        <dbReference type="SAM" id="MobiDB-lite"/>
    </source>
</evidence>
<dbReference type="EMBL" id="GL377305">
    <property type="protein sequence ID" value="EFI98201.1"/>
    <property type="molecule type" value="Genomic_DNA"/>
</dbReference>
<sequence>MSDFTAENQRAPSTSADRTFDALIQRASLRIGRNLGVVQHASDTERLGNPASGDTAPPRSFTLSEEQAASQSASPICVPQKRESTSSLSVDGPNSKRCPSRSPPPLQKSYSAKDTQRAEGPGKGLHSDLCPFMDVTESPTGVRKPKAQRDQRMGLPLGSLSDSASTMTRHEEKSVSHDSEEDSDMDWSIDAYGSTSIEDSSIVDDSETQSDGVDFRDRDSTGAEGCETTALMSDAGIDSSSNDVSRDVAGPSHVLLYPNLAIFPYAYGPYTFIPLTVSPANVVHSNDATVIRKLCPWALDNGHRGKGQCCNVEVSGDGLRDFMQRLQGHIQTAHNPPIGEKDGAQRYLCRAILETPGKTLCRSRITTGFPYQCRLAGHIAREHLGMQVPRDFNPYAAECSSV</sequence>
<evidence type="ECO:0000313" key="2">
    <source>
        <dbReference type="EMBL" id="EFI98201.1"/>
    </source>
</evidence>
<dbReference type="RefSeq" id="XP_003033104.1">
    <property type="nucleotide sequence ID" value="XM_003033058.1"/>
</dbReference>
<dbReference type="AlphaFoldDB" id="D8Q2X0"/>
<feature type="region of interest" description="Disordered" evidence="1">
    <location>
        <begin position="41"/>
        <end position="224"/>
    </location>
</feature>